<reference evidence="1" key="1">
    <citation type="submission" date="2009-09" db="EMBL/GenBank/DDBJ databases">
        <authorList>
            <person name="Weinstock G."/>
            <person name="Sodergren E."/>
            <person name="Clifton S."/>
            <person name="Fulton L."/>
            <person name="Fulton B."/>
            <person name="Courtney L."/>
            <person name="Fronick C."/>
            <person name="Harrison M."/>
            <person name="Strong C."/>
            <person name="Farmer C."/>
            <person name="Delahaunty K."/>
            <person name="Markovic C."/>
            <person name="Hall O."/>
            <person name="Minx P."/>
            <person name="Tomlinson C."/>
            <person name="Mitreva M."/>
            <person name="Nelson J."/>
            <person name="Hou S."/>
            <person name="Wollam A."/>
            <person name="Pepin K.H."/>
            <person name="Johnson M."/>
            <person name="Bhonagiri V."/>
            <person name="Nash W.E."/>
            <person name="Warren W."/>
            <person name="Chinwalla A."/>
            <person name="Mardis E.R."/>
            <person name="Wilson R.K."/>
        </authorList>
    </citation>
    <scope>NUCLEOTIDE SEQUENCE [LARGE SCALE GENOMIC DNA]</scope>
    <source>
        <strain evidence="1">ATCC 51259</strain>
    </source>
</reference>
<evidence type="ECO:0000313" key="1">
    <source>
        <dbReference type="EMBL" id="EEX70746.1"/>
    </source>
</evidence>
<sequence>MSKVFVGKVRDRRVVVCCSSVAGGIRRVSHIKWRTDELSVVCRSFFICF</sequence>
<dbReference type="AlphaFoldDB" id="C9LJB8"/>
<proteinExistence type="predicted"/>
<dbReference type="HOGENOM" id="CLU_3139308_0_0_10"/>
<protein>
    <submittedName>
        <fullName evidence="1">Uncharacterized protein</fullName>
    </submittedName>
</protein>
<evidence type="ECO:0000313" key="2">
    <source>
        <dbReference type="Proteomes" id="UP000003460"/>
    </source>
</evidence>
<dbReference type="Proteomes" id="UP000003460">
    <property type="component" value="Unassembled WGS sequence"/>
</dbReference>
<accession>C9LJB8</accession>
<gene>
    <name evidence="1" type="ORF">GCWU000325_02330</name>
</gene>
<name>C9LJB8_9BACT</name>
<keyword evidence="2" id="KW-1185">Reference proteome</keyword>
<organism evidence="1 2">
    <name type="scientific">Alloprevotella tannerae ATCC 51259</name>
    <dbReference type="NCBI Taxonomy" id="626522"/>
    <lineage>
        <taxon>Bacteria</taxon>
        <taxon>Pseudomonadati</taxon>
        <taxon>Bacteroidota</taxon>
        <taxon>Bacteroidia</taxon>
        <taxon>Bacteroidales</taxon>
        <taxon>Prevotellaceae</taxon>
        <taxon>Alloprevotella</taxon>
    </lineage>
</organism>
<dbReference type="EMBL" id="ACIJ02000027">
    <property type="protein sequence ID" value="EEX70746.1"/>
    <property type="molecule type" value="Genomic_DNA"/>
</dbReference>
<comment type="caution">
    <text evidence="1">The sequence shown here is derived from an EMBL/GenBank/DDBJ whole genome shotgun (WGS) entry which is preliminary data.</text>
</comment>